<feature type="domain" description="VTC" evidence="1">
    <location>
        <begin position="21"/>
        <end position="240"/>
    </location>
</feature>
<dbReference type="Pfam" id="PF09359">
    <property type="entry name" value="VTC"/>
    <property type="match status" value="1"/>
</dbReference>
<dbReference type="Proteomes" id="UP000318017">
    <property type="component" value="Chromosome"/>
</dbReference>
<evidence type="ECO:0000259" key="1">
    <source>
        <dbReference type="Pfam" id="PF09359"/>
    </source>
</evidence>
<dbReference type="KEGG" id="ahel:Q31a_29150"/>
<dbReference type="InterPro" id="IPR042267">
    <property type="entry name" value="VTC_sf"/>
</dbReference>
<organism evidence="2 3">
    <name type="scientific">Aureliella helgolandensis</name>
    <dbReference type="NCBI Taxonomy" id="2527968"/>
    <lineage>
        <taxon>Bacteria</taxon>
        <taxon>Pseudomonadati</taxon>
        <taxon>Planctomycetota</taxon>
        <taxon>Planctomycetia</taxon>
        <taxon>Pirellulales</taxon>
        <taxon>Pirellulaceae</taxon>
        <taxon>Aureliella</taxon>
    </lineage>
</organism>
<dbReference type="InterPro" id="IPR018966">
    <property type="entry name" value="VTC_domain"/>
</dbReference>
<evidence type="ECO:0000313" key="2">
    <source>
        <dbReference type="EMBL" id="QDV24595.1"/>
    </source>
</evidence>
<name>A0A518G7N3_9BACT</name>
<evidence type="ECO:0000313" key="3">
    <source>
        <dbReference type="Proteomes" id="UP000318017"/>
    </source>
</evidence>
<protein>
    <submittedName>
        <fullName evidence="2">VTC domain protein</fullName>
    </submittedName>
</protein>
<dbReference type="OrthoDB" id="281873at2"/>
<sequence>MIASMMHSADSLGLTSLAQRRIELKYTVDARLASEVQQWAREHLEADEHCSPQSLDSYEVSTLYFDSPALDIYHRTPQSDISKRRIRRYGAESTLWLEVKSKKQNVVKKRRSAIAAEQLQPLAVATQESRLESEGEEWDWFAQLLIEKQLQPMVLVHYRRFARARCADGESLRLTIDTHMQASTCREWNVHHRGASPAYDLGDTQILELKFNNNMPFLFKQLLQAFPILSANFSKYRTAVGKCEIASAPLLGRDTDA</sequence>
<dbReference type="CDD" id="cd07750">
    <property type="entry name" value="PolyPPase_VTC_like"/>
    <property type="match status" value="1"/>
</dbReference>
<gene>
    <name evidence="2" type="ORF">Q31a_29150</name>
</gene>
<dbReference type="GO" id="GO:0006799">
    <property type="term" value="P:polyphosphate biosynthetic process"/>
    <property type="evidence" value="ECO:0007669"/>
    <property type="project" value="UniProtKB-ARBA"/>
</dbReference>
<dbReference type="EMBL" id="CP036298">
    <property type="protein sequence ID" value="QDV24595.1"/>
    <property type="molecule type" value="Genomic_DNA"/>
</dbReference>
<dbReference type="Gene3D" id="3.20.100.30">
    <property type="entry name" value="VTC, catalytic tunnel domain"/>
    <property type="match status" value="1"/>
</dbReference>
<dbReference type="AlphaFoldDB" id="A0A518G7N3"/>
<proteinExistence type="predicted"/>
<accession>A0A518G7N3</accession>
<reference evidence="2 3" key="1">
    <citation type="submission" date="2019-02" db="EMBL/GenBank/DDBJ databases">
        <title>Deep-cultivation of Planctomycetes and their phenomic and genomic characterization uncovers novel biology.</title>
        <authorList>
            <person name="Wiegand S."/>
            <person name="Jogler M."/>
            <person name="Boedeker C."/>
            <person name="Pinto D."/>
            <person name="Vollmers J."/>
            <person name="Rivas-Marin E."/>
            <person name="Kohn T."/>
            <person name="Peeters S.H."/>
            <person name="Heuer A."/>
            <person name="Rast P."/>
            <person name="Oberbeckmann S."/>
            <person name="Bunk B."/>
            <person name="Jeske O."/>
            <person name="Meyerdierks A."/>
            <person name="Storesund J.E."/>
            <person name="Kallscheuer N."/>
            <person name="Luecker S."/>
            <person name="Lage O.M."/>
            <person name="Pohl T."/>
            <person name="Merkel B.J."/>
            <person name="Hornburger P."/>
            <person name="Mueller R.-W."/>
            <person name="Bruemmer F."/>
            <person name="Labrenz M."/>
            <person name="Spormann A.M."/>
            <person name="Op den Camp H."/>
            <person name="Overmann J."/>
            <person name="Amann R."/>
            <person name="Jetten M.S.M."/>
            <person name="Mascher T."/>
            <person name="Medema M.H."/>
            <person name="Devos D.P."/>
            <person name="Kaster A.-K."/>
            <person name="Ovreas L."/>
            <person name="Rohde M."/>
            <person name="Galperin M.Y."/>
            <person name="Jogler C."/>
        </authorList>
    </citation>
    <scope>NUCLEOTIDE SEQUENCE [LARGE SCALE GENOMIC DNA]</scope>
    <source>
        <strain evidence="2 3">Q31a</strain>
    </source>
</reference>
<keyword evidence="3" id="KW-1185">Reference proteome</keyword>
<dbReference type="RefSeq" id="WP_145078406.1">
    <property type="nucleotide sequence ID" value="NZ_CP036298.1"/>
</dbReference>